<accession>A0ACC2SHX6</accession>
<proteinExistence type="predicted"/>
<sequence>MNSLINFALFSALVNGGYIVTLKSQTRSDPTVAHLAKVRSLFSSNLRMNNPNEIKHIFNTTFSGYSADLSRDVLKKIKAMPEVEAVEEDQVVKAFSRQSNAPWGLARLSSSGTISKNSRDLVYTFDPSGGKGVDVYVIDTGININHPEFEGRAVWGANFIDGSPNIDENGHGTHCAGTIASKAFGVAKSATVVGVKVLDAQGQGMNSQIIAGIEWVIRNRRSGRGSVINMSLGSSHSMSTNSAVRAAVRAGIVVSVAAGNDNADACNTSPASEPSVITVGASNVYDARASFSNWGRCLDVFAPGQDILSTWNQGYSNTLSGTSMASPHVAGLAAYFMSMGGQTTPSSVEQMIKAYAQKNLLTNVNSSPNLLINNGAEKS</sequence>
<organism evidence="1 2">
    <name type="scientific">Entomophthora muscae</name>
    <dbReference type="NCBI Taxonomy" id="34485"/>
    <lineage>
        <taxon>Eukaryota</taxon>
        <taxon>Fungi</taxon>
        <taxon>Fungi incertae sedis</taxon>
        <taxon>Zoopagomycota</taxon>
        <taxon>Entomophthoromycotina</taxon>
        <taxon>Entomophthoromycetes</taxon>
        <taxon>Entomophthorales</taxon>
        <taxon>Entomophthoraceae</taxon>
        <taxon>Entomophthora</taxon>
    </lineage>
</organism>
<evidence type="ECO:0000313" key="2">
    <source>
        <dbReference type="Proteomes" id="UP001165960"/>
    </source>
</evidence>
<dbReference type="EMBL" id="QTSX02005035">
    <property type="protein sequence ID" value="KAJ9061887.1"/>
    <property type="molecule type" value="Genomic_DNA"/>
</dbReference>
<keyword evidence="2" id="KW-1185">Reference proteome</keyword>
<gene>
    <name evidence="1" type="ORF">DSO57_1016123</name>
</gene>
<comment type="caution">
    <text evidence="1">The sequence shown here is derived from an EMBL/GenBank/DDBJ whole genome shotgun (WGS) entry which is preliminary data.</text>
</comment>
<protein>
    <submittedName>
        <fullName evidence="1">Uncharacterized protein</fullName>
    </submittedName>
</protein>
<evidence type="ECO:0000313" key="1">
    <source>
        <dbReference type="EMBL" id="KAJ9061887.1"/>
    </source>
</evidence>
<name>A0ACC2SHX6_9FUNG</name>
<reference evidence="1" key="1">
    <citation type="submission" date="2022-04" db="EMBL/GenBank/DDBJ databases">
        <title>Genome of the entomopathogenic fungus Entomophthora muscae.</title>
        <authorList>
            <person name="Elya C."/>
            <person name="Lovett B.R."/>
            <person name="Lee E."/>
            <person name="Macias A.M."/>
            <person name="Hajek A.E."/>
            <person name="De Bivort B.L."/>
            <person name="Kasson M.T."/>
            <person name="De Fine Licht H.H."/>
            <person name="Stajich J.E."/>
        </authorList>
    </citation>
    <scope>NUCLEOTIDE SEQUENCE</scope>
    <source>
        <strain evidence="1">Berkeley</strain>
    </source>
</reference>
<dbReference type="Proteomes" id="UP001165960">
    <property type="component" value="Unassembled WGS sequence"/>
</dbReference>